<gene>
    <name evidence="1" type="ORF">QYF61_005843</name>
</gene>
<dbReference type="Gene3D" id="3.30.420.10">
    <property type="entry name" value="Ribonuclease H-like superfamily/Ribonuclease H"/>
    <property type="match status" value="1"/>
</dbReference>
<protein>
    <recommendedName>
        <fullName evidence="3">RNase H type-1 domain-containing protein</fullName>
    </recommendedName>
</protein>
<dbReference type="EMBL" id="JAUNZN010000001">
    <property type="protein sequence ID" value="KAK4829632.1"/>
    <property type="molecule type" value="Genomic_DNA"/>
</dbReference>
<proteinExistence type="predicted"/>
<evidence type="ECO:0008006" key="3">
    <source>
        <dbReference type="Google" id="ProtNLM"/>
    </source>
</evidence>
<comment type="caution">
    <text evidence="1">The sequence shown here is derived from an EMBL/GenBank/DDBJ whole genome shotgun (WGS) entry which is preliminary data.</text>
</comment>
<evidence type="ECO:0000313" key="1">
    <source>
        <dbReference type="EMBL" id="KAK4829632.1"/>
    </source>
</evidence>
<dbReference type="AlphaFoldDB" id="A0AAN7NQC4"/>
<name>A0AAN7NQC4_MYCAM</name>
<dbReference type="InterPro" id="IPR036397">
    <property type="entry name" value="RNaseH_sf"/>
</dbReference>
<reference evidence="1 2" key="1">
    <citation type="journal article" date="2023" name="J. Hered.">
        <title>Chromosome-level genome of the wood stork (Mycteria americana) provides insight into avian chromosome evolution.</title>
        <authorList>
            <person name="Flamio R. Jr."/>
            <person name="Ramstad K.M."/>
        </authorList>
    </citation>
    <scope>NUCLEOTIDE SEQUENCE [LARGE SCALE GENOMIC DNA]</scope>
    <source>
        <strain evidence="1">JAX WOST 10</strain>
    </source>
</reference>
<dbReference type="SUPFAM" id="SSF53098">
    <property type="entry name" value="Ribonuclease H-like"/>
    <property type="match status" value="1"/>
</dbReference>
<dbReference type="Proteomes" id="UP001333110">
    <property type="component" value="Unassembled WGS sequence"/>
</dbReference>
<organism evidence="1 2">
    <name type="scientific">Mycteria americana</name>
    <name type="common">Wood stork</name>
    <dbReference type="NCBI Taxonomy" id="33587"/>
    <lineage>
        <taxon>Eukaryota</taxon>
        <taxon>Metazoa</taxon>
        <taxon>Chordata</taxon>
        <taxon>Craniata</taxon>
        <taxon>Vertebrata</taxon>
        <taxon>Euteleostomi</taxon>
        <taxon>Archelosauria</taxon>
        <taxon>Archosauria</taxon>
        <taxon>Dinosauria</taxon>
        <taxon>Saurischia</taxon>
        <taxon>Theropoda</taxon>
        <taxon>Coelurosauria</taxon>
        <taxon>Aves</taxon>
        <taxon>Neognathae</taxon>
        <taxon>Neoaves</taxon>
        <taxon>Aequornithes</taxon>
        <taxon>Ciconiiformes</taxon>
        <taxon>Ciconiidae</taxon>
        <taxon>Mycteria</taxon>
    </lineage>
</organism>
<dbReference type="InterPro" id="IPR012337">
    <property type="entry name" value="RNaseH-like_sf"/>
</dbReference>
<evidence type="ECO:0000313" key="2">
    <source>
        <dbReference type="Proteomes" id="UP001333110"/>
    </source>
</evidence>
<sequence>MDWPEGKDFRISSSEEVTHAEEVPLYNKLPENEKQYTLFTDGSCHIVGKHWRWKGAVWSPIQEVTETAEGERESSQFAEVKAIEMALDIFAREKCPVLLTHGWWQMSCGGGYSNGSTNVLCAWQKTGS</sequence>
<keyword evidence="2" id="KW-1185">Reference proteome</keyword>
<dbReference type="GO" id="GO:0003676">
    <property type="term" value="F:nucleic acid binding"/>
    <property type="evidence" value="ECO:0007669"/>
    <property type="project" value="InterPro"/>
</dbReference>
<accession>A0AAN7NQC4</accession>